<organism evidence="2 3">
    <name type="scientific">Amphritea pacifica</name>
    <dbReference type="NCBI Taxonomy" id="2811233"/>
    <lineage>
        <taxon>Bacteria</taxon>
        <taxon>Pseudomonadati</taxon>
        <taxon>Pseudomonadota</taxon>
        <taxon>Gammaproteobacteria</taxon>
        <taxon>Oceanospirillales</taxon>
        <taxon>Oceanospirillaceae</taxon>
        <taxon>Amphritea</taxon>
    </lineage>
</organism>
<keyword evidence="3" id="KW-1185">Reference proteome</keyword>
<protein>
    <submittedName>
        <fullName evidence="2">Uncharacterized protein</fullName>
    </submittedName>
</protein>
<dbReference type="Proteomes" id="UP000760472">
    <property type="component" value="Unassembled WGS sequence"/>
</dbReference>
<proteinExistence type="predicted"/>
<evidence type="ECO:0000313" key="2">
    <source>
        <dbReference type="EMBL" id="MBN0986926.1"/>
    </source>
</evidence>
<gene>
    <name evidence="2" type="ORF">JW498_06100</name>
</gene>
<accession>A0ABS2W5C7</accession>
<dbReference type="RefSeq" id="WP_205209890.1">
    <property type="nucleotide sequence ID" value="NZ_JAFFZO010000009.1"/>
</dbReference>
<feature type="transmembrane region" description="Helical" evidence="1">
    <location>
        <begin position="35"/>
        <end position="54"/>
    </location>
</feature>
<evidence type="ECO:0000313" key="3">
    <source>
        <dbReference type="Proteomes" id="UP000760472"/>
    </source>
</evidence>
<dbReference type="EMBL" id="JAFFZP010000006">
    <property type="protein sequence ID" value="MBN0986926.1"/>
    <property type="molecule type" value="Genomic_DNA"/>
</dbReference>
<keyword evidence="1" id="KW-0472">Membrane</keyword>
<sequence length="205" mass="22329">MIGKFFLAFGLFLLYMVLLGAGGVAIVEGGGSNSVLVGFLLAGVVGMVPVMMLIGRKVMAFKADPSVVPVAASELIERLRVLKVQGSPFELVEKDDLIIIAPPLLTTELTLGMQHATVEQTFFVKIWLDEKQHHVSLKDVVTTRTERRGAGEYYFQIEGQSGFVTCSTLIMDGDGHVAKLGNGELRKALIQLFNESGWDVSFKII</sequence>
<reference evidence="2 3" key="1">
    <citation type="submission" date="2021-02" db="EMBL/GenBank/DDBJ databases">
        <title>A novel species of genus Amphritea isolated from a fishpond in China.</title>
        <authorList>
            <person name="Lu H."/>
        </authorList>
    </citation>
    <scope>NUCLEOTIDE SEQUENCE [LARGE SCALE GENOMIC DNA]</scope>
    <source>
        <strain evidence="2 3">RP18W</strain>
    </source>
</reference>
<keyword evidence="1" id="KW-0812">Transmembrane</keyword>
<keyword evidence="1" id="KW-1133">Transmembrane helix</keyword>
<name>A0ABS2W5C7_9GAMM</name>
<evidence type="ECO:0000256" key="1">
    <source>
        <dbReference type="SAM" id="Phobius"/>
    </source>
</evidence>
<comment type="caution">
    <text evidence="2">The sequence shown here is derived from an EMBL/GenBank/DDBJ whole genome shotgun (WGS) entry which is preliminary data.</text>
</comment>